<comment type="caution">
    <text evidence="2">The sequence shown here is derived from an EMBL/GenBank/DDBJ whole genome shotgun (WGS) entry which is preliminary data.</text>
</comment>
<evidence type="ECO:0008006" key="4">
    <source>
        <dbReference type="Google" id="ProtNLM"/>
    </source>
</evidence>
<accession>A0A5S5BR45</accession>
<feature type="transmembrane region" description="Helical" evidence="1">
    <location>
        <begin position="183"/>
        <end position="205"/>
    </location>
</feature>
<evidence type="ECO:0000256" key="1">
    <source>
        <dbReference type="SAM" id="Phobius"/>
    </source>
</evidence>
<organism evidence="2 3">
    <name type="scientific">Paenibacillus methanolicus</name>
    <dbReference type="NCBI Taxonomy" id="582686"/>
    <lineage>
        <taxon>Bacteria</taxon>
        <taxon>Bacillati</taxon>
        <taxon>Bacillota</taxon>
        <taxon>Bacilli</taxon>
        <taxon>Bacillales</taxon>
        <taxon>Paenibacillaceae</taxon>
        <taxon>Paenibacillus</taxon>
    </lineage>
</organism>
<dbReference type="Proteomes" id="UP000323257">
    <property type="component" value="Unassembled WGS sequence"/>
</dbReference>
<keyword evidence="1" id="KW-0472">Membrane</keyword>
<proteinExistence type="predicted"/>
<feature type="transmembrane region" description="Helical" evidence="1">
    <location>
        <begin position="33"/>
        <end position="58"/>
    </location>
</feature>
<evidence type="ECO:0000313" key="2">
    <source>
        <dbReference type="EMBL" id="TYP68043.1"/>
    </source>
</evidence>
<protein>
    <recommendedName>
        <fullName evidence="4">Tissue inhibitor of metalloproteinase</fullName>
    </recommendedName>
</protein>
<reference evidence="2 3" key="1">
    <citation type="submission" date="2019-07" db="EMBL/GenBank/DDBJ databases">
        <title>Genomic Encyclopedia of Type Strains, Phase III (KMG-III): the genomes of soil and plant-associated and newly described type strains.</title>
        <authorList>
            <person name="Whitman W."/>
        </authorList>
    </citation>
    <scope>NUCLEOTIDE SEQUENCE [LARGE SCALE GENOMIC DNA]</scope>
    <source>
        <strain evidence="2 3">BL24</strain>
    </source>
</reference>
<name>A0A5S5BR45_9BACL</name>
<gene>
    <name evidence="2" type="ORF">BCM02_1202</name>
</gene>
<dbReference type="EMBL" id="VNHS01000020">
    <property type="protein sequence ID" value="TYP68043.1"/>
    <property type="molecule type" value="Genomic_DNA"/>
</dbReference>
<dbReference type="AlphaFoldDB" id="A0A5S5BR45"/>
<keyword evidence="1" id="KW-0812">Transmembrane</keyword>
<sequence>MGTKLRESGNLQVAVRDLLFQGVRQRKVNAMKWMARCIAAAILTWCLTVIGPTSVYALKCVQPTNIEESYAKYDAVVLGYVKQVQSERNGQRVDFQVMQSFKGMQPGAISLMDNWSDLLTNAPDEELYLLYLDNESGKWTHPTCSPSERADTAGEELTYLLSHKTTNAPDETIELNKGNTAGGIAWVIAASAGFIGSIIYLILLYRKPDL</sequence>
<evidence type="ECO:0000313" key="3">
    <source>
        <dbReference type="Proteomes" id="UP000323257"/>
    </source>
</evidence>
<keyword evidence="3" id="KW-1185">Reference proteome</keyword>
<keyword evidence="1" id="KW-1133">Transmembrane helix</keyword>